<dbReference type="AlphaFoldDB" id="A0AAD9ILZ3"/>
<protein>
    <submittedName>
        <fullName evidence="1">Uncharacterized protein</fullName>
    </submittedName>
</protein>
<comment type="caution">
    <text evidence="1">The sequence shown here is derived from an EMBL/GenBank/DDBJ whole genome shotgun (WGS) entry which is preliminary data.</text>
</comment>
<evidence type="ECO:0000313" key="2">
    <source>
        <dbReference type="Proteomes" id="UP001255856"/>
    </source>
</evidence>
<accession>A0AAD9ILZ3</accession>
<proteinExistence type="predicted"/>
<dbReference type="Proteomes" id="UP001255856">
    <property type="component" value="Unassembled WGS sequence"/>
</dbReference>
<reference evidence="1" key="1">
    <citation type="submission" date="2021-01" db="EMBL/GenBank/DDBJ databases">
        <authorList>
            <person name="Eckstrom K.M.E."/>
        </authorList>
    </citation>
    <scope>NUCLEOTIDE SEQUENCE</scope>
    <source>
        <strain evidence="1">UVCC 0001</strain>
    </source>
</reference>
<sequence length="122" mass="13650">MQTSTWDVVPPRHERAQSMLLHRAKDLVAAFGQHAAAQGAPVPVFMHCFSNAGYLSWGSLQSYASWVHGFPTTHLTQPRDRFSPEEVQTLARVWAIMKATRGSIIDSAPSRHTPEIWTRRAG</sequence>
<keyword evidence="2" id="KW-1185">Reference proteome</keyword>
<evidence type="ECO:0000313" key="1">
    <source>
        <dbReference type="EMBL" id="KAK2078387.1"/>
    </source>
</evidence>
<organism evidence="1 2">
    <name type="scientific">Prototheca wickerhamii</name>
    <dbReference type="NCBI Taxonomy" id="3111"/>
    <lineage>
        <taxon>Eukaryota</taxon>
        <taxon>Viridiplantae</taxon>
        <taxon>Chlorophyta</taxon>
        <taxon>core chlorophytes</taxon>
        <taxon>Trebouxiophyceae</taxon>
        <taxon>Chlorellales</taxon>
        <taxon>Chlorellaceae</taxon>
        <taxon>Prototheca</taxon>
    </lineage>
</organism>
<dbReference type="EMBL" id="JASFZW010000004">
    <property type="protein sequence ID" value="KAK2078387.1"/>
    <property type="molecule type" value="Genomic_DNA"/>
</dbReference>
<name>A0AAD9ILZ3_PROWI</name>
<gene>
    <name evidence="1" type="ORF">QBZ16_003227</name>
</gene>